<dbReference type="SMART" id="SM00448">
    <property type="entry name" value="REC"/>
    <property type="match status" value="1"/>
</dbReference>
<keyword evidence="1" id="KW-0597">Phosphoprotein</keyword>
<feature type="modified residue" description="4-aspartylphosphate" evidence="1">
    <location>
        <position position="59"/>
    </location>
</feature>
<dbReference type="SMART" id="SM00471">
    <property type="entry name" value="HDc"/>
    <property type="match status" value="1"/>
</dbReference>
<dbReference type="SUPFAM" id="SSF109604">
    <property type="entry name" value="HD-domain/PDEase-like"/>
    <property type="match status" value="1"/>
</dbReference>
<proteinExistence type="predicted"/>
<name>A0A5C1AIP0_9BACT</name>
<dbReference type="Pfam" id="PF00072">
    <property type="entry name" value="Response_reg"/>
    <property type="match status" value="1"/>
</dbReference>
<feature type="domain" description="HD-GYP" evidence="4">
    <location>
        <begin position="134"/>
        <end position="328"/>
    </location>
</feature>
<accession>A0A5C1AIP0</accession>
<dbReference type="InterPro" id="IPR001789">
    <property type="entry name" value="Sig_transdc_resp-reg_receiver"/>
</dbReference>
<dbReference type="Gene3D" id="3.40.50.2300">
    <property type="match status" value="1"/>
</dbReference>
<dbReference type="PROSITE" id="PS51831">
    <property type="entry name" value="HD"/>
    <property type="match status" value="1"/>
</dbReference>
<dbReference type="KEGG" id="lrs:PX52LOC_03811"/>
<dbReference type="InterPro" id="IPR006674">
    <property type="entry name" value="HD_domain"/>
</dbReference>
<dbReference type="EMBL" id="CP042425">
    <property type="protein sequence ID" value="QEL16838.1"/>
    <property type="molecule type" value="Genomic_DNA"/>
</dbReference>
<dbReference type="AlphaFoldDB" id="A0A5C1AIP0"/>
<dbReference type="NCBIfam" id="TIGR00277">
    <property type="entry name" value="HDIG"/>
    <property type="match status" value="1"/>
</dbReference>
<dbReference type="InterPro" id="IPR003607">
    <property type="entry name" value="HD/PDEase_dom"/>
</dbReference>
<dbReference type="SUPFAM" id="SSF52172">
    <property type="entry name" value="CheY-like"/>
    <property type="match status" value="1"/>
</dbReference>
<dbReference type="InterPro" id="IPR052020">
    <property type="entry name" value="Cyclic_di-GMP/3'3'-cGAMP_PDE"/>
</dbReference>
<protein>
    <submittedName>
        <fullName evidence="5">HD domain-containing protein</fullName>
    </submittedName>
</protein>
<reference evidence="6" key="1">
    <citation type="submission" date="2019-08" db="EMBL/GenBank/DDBJ databases">
        <title>Limnoglobus roseus gen. nov., sp. nov., a novel freshwater planctomycete with a giant genome from the family Gemmataceae.</title>
        <authorList>
            <person name="Kulichevskaya I.S."/>
            <person name="Naumoff D.G."/>
            <person name="Miroshnikov K."/>
            <person name="Ivanova A."/>
            <person name="Philippov D.A."/>
            <person name="Hakobyan A."/>
            <person name="Rijpstra I.C."/>
            <person name="Sinninghe Damste J.S."/>
            <person name="Liesack W."/>
            <person name="Dedysh S.N."/>
        </authorList>
    </citation>
    <scope>NUCLEOTIDE SEQUENCE [LARGE SCALE GENOMIC DNA]</scope>
    <source>
        <strain evidence="6">PX52</strain>
    </source>
</reference>
<evidence type="ECO:0000259" key="4">
    <source>
        <dbReference type="PROSITE" id="PS51832"/>
    </source>
</evidence>
<evidence type="ECO:0000259" key="2">
    <source>
        <dbReference type="PROSITE" id="PS50110"/>
    </source>
</evidence>
<organism evidence="5 6">
    <name type="scientific">Limnoglobus roseus</name>
    <dbReference type="NCBI Taxonomy" id="2598579"/>
    <lineage>
        <taxon>Bacteria</taxon>
        <taxon>Pseudomonadati</taxon>
        <taxon>Planctomycetota</taxon>
        <taxon>Planctomycetia</taxon>
        <taxon>Gemmatales</taxon>
        <taxon>Gemmataceae</taxon>
        <taxon>Limnoglobus</taxon>
    </lineage>
</organism>
<evidence type="ECO:0000259" key="3">
    <source>
        <dbReference type="PROSITE" id="PS51831"/>
    </source>
</evidence>
<dbReference type="PANTHER" id="PTHR45228">
    <property type="entry name" value="CYCLIC DI-GMP PHOSPHODIESTERASE TM_0186-RELATED"/>
    <property type="match status" value="1"/>
</dbReference>
<gene>
    <name evidence="5" type="ORF">PX52LOC_03811</name>
</gene>
<feature type="domain" description="HD" evidence="3">
    <location>
        <begin position="156"/>
        <end position="278"/>
    </location>
</feature>
<dbReference type="Pfam" id="PF13487">
    <property type="entry name" value="HD_5"/>
    <property type="match status" value="1"/>
</dbReference>
<dbReference type="PROSITE" id="PS50110">
    <property type="entry name" value="RESPONSE_REGULATORY"/>
    <property type="match status" value="1"/>
</dbReference>
<dbReference type="InterPro" id="IPR011006">
    <property type="entry name" value="CheY-like_superfamily"/>
</dbReference>
<dbReference type="InterPro" id="IPR037522">
    <property type="entry name" value="HD_GYP_dom"/>
</dbReference>
<keyword evidence="6" id="KW-1185">Reference proteome</keyword>
<feature type="domain" description="Response regulatory" evidence="2">
    <location>
        <begin position="10"/>
        <end position="126"/>
    </location>
</feature>
<dbReference type="RefSeq" id="WP_149111516.1">
    <property type="nucleotide sequence ID" value="NZ_CP042425.1"/>
</dbReference>
<sequence>MTIQQPLRRSVLVVDDDPSISKLLRIVLEDEGYQVVVAADGRIALDRVAEHRPDLVILDIDIPHVGGFEVCRQLKLASETCLLPILVLTGTESADARLRAWNLGADEFLTKPFQTFEITARCRSLLRRQELVEALDSAESVVYTLARVIEGKSPHTHGHSDRVARYATSLAERIGLDSTELDVLRRGAILHDIGKISIPDAILNKPGRLTDEEFDVVRRHPADGARIVEPLRSARDVLPLIRWHHERMDGKGYPDGLIGHSIPLLVRILAVADVYDALASDRPYRRPMSRQQCRDVMTADALGGGLDPEVVLASFEIVAGPTPVPVPL</sequence>
<dbReference type="Proteomes" id="UP000324974">
    <property type="component" value="Chromosome"/>
</dbReference>
<evidence type="ECO:0000313" key="6">
    <source>
        <dbReference type="Proteomes" id="UP000324974"/>
    </source>
</evidence>
<dbReference type="InterPro" id="IPR006675">
    <property type="entry name" value="HDIG_dom"/>
</dbReference>
<dbReference type="CDD" id="cd00077">
    <property type="entry name" value="HDc"/>
    <property type="match status" value="1"/>
</dbReference>
<dbReference type="Gene3D" id="1.10.3210.10">
    <property type="entry name" value="Hypothetical protein af1432"/>
    <property type="match status" value="1"/>
</dbReference>
<dbReference type="OrthoDB" id="9804747at2"/>
<dbReference type="PROSITE" id="PS51832">
    <property type="entry name" value="HD_GYP"/>
    <property type="match status" value="1"/>
</dbReference>
<evidence type="ECO:0000313" key="5">
    <source>
        <dbReference type="EMBL" id="QEL16838.1"/>
    </source>
</evidence>
<evidence type="ECO:0000256" key="1">
    <source>
        <dbReference type="PROSITE-ProRule" id="PRU00169"/>
    </source>
</evidence>
<dbReference type="GO" id="GO:0000160">
    <property type="term" value="P:phosphorelay signal transduction system"/>
    <property type="evidence" value="ECO:0007669"/>
    <property type="project" value="InterPro"/>
</dbReference>